<proteinExistence type="predicted"/>
<dbReference type="EMBL" id="CM017692">
    <property type="protein sequence ID" value="TYH19893.1"/>
    <property type="molecule type" value="Genomic_DNA"/>
</dbReference>
<dbReference type="AlphaFoldDB" id="A0A5D2GPH5"/>
<evidence type="ECO:0000313" key="3">
    <source>
        <dbReference type="Proteomes" id="UP000323506"/>
    </source>
</evidence>
<organism evidence="2 3">
    <name type="scientific">Gossypium darwinii</name>
    <name type="common">Darwin's cotton</name>
    <name type="synonym">Gossypium barbadense var. darwinii</name>
    <dbReference type="NCBI Taxonomy" id="34276"/>
    <lineage>
        <taxon>Eukaryota</taxon>
        <taxon>Viridiplantae</taxon>
        <taxon>Streptophyta</taxon>
        <taxon>Embryophyta</taxon>
        <taxon>Tracheophyta</taxon>
        <taxon>Spermatophyta</taxon>
        <taxon>Magnoliopsida</taxon>
        <taxon>eudicotyledons</taxon>
        <taxon>Gunneridae</taxon>
        <taxon>Pentapetalae</taxon>
        <taxon>rosids</taxon>
        <taxon>malvids</taxon>
        <taxon>Malvales</taxon>
        <taxon>Malvaceae</taxon>
        <taxon>Malvoideae</taxon>
        <taxon>Gossypium</taxon>
    </lineage>
</organism>
<protein>
    <submittedName>
        <fullName evidence="2">Uncharacterized protein</fullName>
    </submittedName>
</protein>
<feature type="region of interest" description="Disordered" evidence="1">
    <location>
        <begin position="199"/>
        <end position="222"/>
    </location>
</feature>
<name>A0A5D2GPH5_GOSDA</name>
<reference evidence="2 3" key="1">
    <citation type="submission" date="2019-06" db="EMBL/GenBank/DDBJ databases">
        <title>WGS assembly of Gossypium darwinii.</title>
        <authorList>
            <person name="Chen Z.J."/>
            <person name="Sreedasyam A."/>
            <person name="Ando A."/>
            <person name="Song Q."/>
            <person name="De L."/>
            <person name="Hulse-Kemp A."/>
            <person name="Ding M."/>
            <person name="Ye W."/>
            <person name="Kirkbride R."/>
            <person name="Jenkins J."/>
            <person name="Plott C."/>
            <person name="Lovell J."/>
            <person name="Lin Y.-M."/>
            <person name="Vaughn R."/>
            <person name="Liu B."/>
            <person name="Li W."/>
            <person name="Simpson S."/>
            <person name="Scheffler B."/>
            <person name="Saski C."/>
            <person name="Grover C."/>
            <person name="Hu G."/>
            <person name="Conover J."/>
            <person name="Carlson J."/>
            <person name="Shu S."/>
            <person name="Boston L."/>
            <person name="Williams M."/>
            <person name="Peterson D."/>
            <person name="Mcgee K."/>
            <person name="Jones D."/>
            <person name="Wendel J."/>
            <person name="Stelly D."/>
            <person name="Grimwood J."/>
            <person name="Schmutz J."/>
        </authorList>
    </citation>
    <scope>NUCLEOTIDE SEQUENCE [LARGE SCALE GENOMIC DNA]</scope>
    <source>
        <strain evidence="2">1808015.09</strain>
    </source>
</reference>
<keyword evidence="3" id="KW-1185">Reference proteome</keyword>
<evidence type="ECO:0000256" key="1">
    <source>
        <dbReference type="SAM" id="MobiDB-lite"/>
    </source>
</evidence>
<gene>
    <name evidence="2" type="ORF">ES288_A05G388000v1</name>
</gene>
<sequence length="253" mass="26236">MNTAQTTATCACWTFKTYASQIKTNLGGNAGGGGSFPAYFCILLHRGGSIGVVVFPSKFHYAGDMMSHRLGVTVWLMEAARLISTRPLFLISEVDWIVLVCAAELQTLQKDETPMIKGTAHLNTFNLLFLSYLMRQTQIKKVGRGNGAPVGGNEGSFVADGPRVSQGCGNGAPVGGNEGSFVAGGPRVSQGCGNGTPLGGNEGSLVTGGPRVSQGRGNGAPVGGNKGSFVAGGPRVYVIHVETILLKTGIDFV</sequence>
<evidence type="ECO:0000313" key="2">
    <source>
        <dbReference type="EMBL" id="TYH19893.1"/>
    </source>
</evidence>
<dbReference type="Proteomes" id="UP000323506">
    <property type="component" value="Chromosome A05"/>
</dbReference>
<accession>A0A5D2GPH5</accession>